<dbReference type="InterPro" id="IPR056173">
    <property type="entry name" value="Sec20_C"/>
</dbReference>
<dbReference type="OMA" id="IAFWWTR"/>
<comment type="subcellular location">
    <subcellularLocation>
        <location evidence="1">Endoplasmic reticulum membrane</location>
        <topology evidence="1">Single-pass type IV membrane protein</topology>
    </subcellularLocation>
</comment>
<organism evidence="13 14">
    <name type="scientific">Grifola frondosa</name>
    <name type="common">Maitake</name>
    <name type="synonym">Polyporus frondosus</name>
    <dbReference type="NCBI Taxonomy" id="5627"/>
    <lineage>
        <taxon>Eukaryota</taxon>
        <taxon>Fungi</taxon>
        <taxon>Dikarya</taxon>
        <taxon>Basidiomycota</taxon>
        <taxon>Agaricomycotina</taxon>
        <taxon>Agaricomycetes</taxon>
        <taxon>Polyporales</taxon>
        <taxon>Grifolaceae</taxon>
        <taxon>Grifola</taxon>
    </lineage>
</organism>
<dbReference type="InterPro" id="IPR005606">
    <property type="entry name" value="Sec20"/>
</dbReference>
<keyword evidence="3 11" id="KW-0812">Transmembrane</keyword>
<dbReference type="PANTHER" id="PTHR12825">
    <property type="entry name" value="BNIP1-RELATED"/>
    <property type="match status" value="1"/>
</dbReference>
<proteinExistence type="inferred from homology"/>
<accession>A0A1C7LRU1</accession>
<dbReference type="Pfam" id="PF03908">
    <property type="entry name" value="Sec20"/>
    <property type="match status" value="1"/>
</dbReference>
<evidence type="ECO:0000256" key="1">
    <source>
        <dbReference type="ARBA" id="ARBA00004163"/>
    </source>
</evidence>
<feature type="transmembrane region" description="Helical" evidence="11">
    <location>
        <begin position="214"/>
        <end position="231"/>
    </location>
</feature>
<comment type="similarity">
    <text evidence="9">Belongs to the SEC20 family.</text>
</comment>
<dbReference type="GO" id="GO:0005484">
    <property type="term" value="F:SNAP receptor activity"/>
    <property type="evidence" value="ECO:0007669"/>
    <property type="project" value="InterPro"/>
</dbReference>
<evidence type="ECO:0000256" key="5">
    <source>
        <dbReference type="ARBA" id="ARBA00022892"/>
    </source>
</evidence>
<sequence length="268" mass="30521">MPPLPSTLDEETTSLISSAHRRQKDISDFQIPRLRTCADGLATQQQLAAELREDLDVFARQVETLDIAVDDQRDERDRRELREIVHELQCSLASLRKDARTALLTSKRAIDAKQLSKREELLRSSVLREKRTLNEKLTEDALMKANNDVTETLQRTIGLMQGELERSVLSTQLLDSSTAALRSTSSTHDVLDGLMVTSKHLITALEKSDWVDRLLILAGLALLMLVVLFILKQRIVDRGVRIAFWWMRFMPDFSGDEALVRMERADVL</sequence>
<feature type="coiled-coil region" evidence="10">
    <location>
        <begin position="41"/>
        <end position="98"/>
    </location>
</feature>
<keyword evidence="5" id="KW-0931">ER-Golgi transport</keyword>
<evidence type="ECO:0000256" key="2">
    <source>
        <dbReference type="ARBA" id="ARBA00022448"/>
    </source>
</evidence>
<evidence type="ECO:0000259" key="12">
    <source>
        <dbReference type="Pfam" id="PF03908"/>
    </source>
</evidence>
<evidence type="ECO:0000256" key="10">
    <source>
        <dbReference type="SAM" id="Coils"/>
    </source>
</evidence>
<keyword evidence="2" id="KW-0813">Transport</keyword>
<dbReference type="Proteomes" id="UP000092993">
    <property type="component" value="Unassembled WGS sequence"/>
</dbReference>
<dbReference type="OrthoDB" id="46868at2759"/>
<dbReference type="GO" id="GO:0005789">
    <property type="term" value="C:endoplasmic reticulum membrane"/>
    <property type="evidence" value="ECO:0007669"/>
    <property type="project" value="UniProtKB-SubCell"/>
</dbReference>
<dbReference type="GO" id="GO:0006890">
    <property type="term" value="P:retrograde vesicle-mediated transport, Golgi to endoplasmic reticulum"/>
    <property type="evidence" value="ECO:0007669"/>
    <property type="project" value="InterPro"/>
</dbReference>
<evidence type="ECO:0000256" key="9">
    <source>
        <dbReference type="ARBA" id="ARBA00037934"/>
    </source>
</evidence>
<keyword evidence="6 11" id="KW-1133">Transmembrane helix</keyword>
<gene>
    <name evidence="13" type="primary">Bnip1</name>
    <name evidence="13" type="ORF">A0H81_12427</name>
</gene>
<dbReference type="STRING" id="5627.A0A1C7LRU1"/>
<feature type="domain" description="Sec20 C-terminal" evidence="12">
    <location>
        <begin position="146"/>
        <end position="235"/>
    </location>
</feature>
<evidence type="ECO:0000256" key="8">
    <source>
        <dbReference type="ARBA" id="ARBA00023136"/>
    </source>
</evidence>
<keyword evidence="4" id="KW-0256">Endoplasmic reticulum</keyword>
<evidence type="ECO:0000313" key="14">
    <source>
        <dbReference type="Proteomes" id="UP000092993"/>
    </source>
</evidence>
<evidence type="ECO:0000256" key="6">
    <source>
        <dbReference type="ARBA" id="ARBA00022989"/>
    </source>
</evidence>
<reference evidence="13 14" key="1">
    <citation type="submission" date="2016-03" db="EMBL/GenBank/DDBJ databases">
        <title>Whole genome sequencing of Grifola frondosa 9006-11.</title>
        <authorList>
            <person name="Min B."/>
            <person name="Park H."/>
            <person name="Kim J.-G."/>
            <person name="Cho H."/>
            <person name="Oh Y.-L."/>
            <person name="Kong W.-S."/>
            <person name="Choi I.-G."/>
        </authorList>
    </citation>
    <scope>NUCLEOTIDE SEQUENCE [LARGE SCALE GENOMIC DNA]</scope>
    <source>
        <strain evidence="13 14">9006-11</strain>
    </source>
</reference>
<evidence type="ECO:0000256" key="4">
    <source>
        <dbReference type="ARBA" id="ARBA00022824"/>
    </source>
</evidence>
<protein>
    <submittedName>
        <fullName evidence="13">Vesicle transport protein SEC20</fullName>
    </submittedName>
</protein>
<keyword evidence="14" id="KW-1185">Reference proteome</keyword>
<keyword evidence="7 10" id="KW-0175">Coiled coil</keyword>
<evidence type="ECO:0000256" key="11">
    <source>
        <dbReference type="SAM" id="Phobius"/>
    </source>
</evidence>
<dbReference type="PANTHER" id="PTHR12825:SF0">
    <property type="entry name" value="VESICLE TRANSPORT PROTEIN SEC20"/>
    <property type="match status" value="1"/>
</dbReference>
<dbReference type="GO" id="GO:0031201">
    <property type="term" value="C:SNARE complex"/>
    <property type="evidence" value="ECO:0007669"/>
    <property type="project" value="TreeGrafter"/>
</dbReference>
<keyword evidence="8 11" id="KW-0472">Membrane</keyword>
<evidence type="ECO:0000256" key="7">
    <source>
        <dbReference type="ARBA" id="ARBA00023054"/>
    </source>
</evidence>
<comment type="caution">
    <text evidence="13">The sequence shown here is derived from an EMBL/GenBank/DDBJ whole genome shotgun (WGS) entry which is preliminary data.</text>
</comment>
<dbReference type="EMBL" id="LUGG01000023">
    <property type="protein sequence ID" value="OBZ67555.1"/>
    <property type="molecule type" value="Genomic_DNA"/>
</dbReference>
<evidence type="ECO:0000256" key="3">
    <source>
        <dbReference type="ARBA" id="ARBA00022692"/>
    </source>
</evidence>
<name>A0A1C7LRU1_GRIFR</name>
<evidence type="ECO:0000313" key="13">
    <source>
        <dbReference type="EMBL" id="OBZ67555.1"/>
    </source>
</evidence>
<dbReference type="AlphaFoldDB" id="A0A1C7LRU1"/>